<feature type="transmembrane region" description="Helical" evidence="1">
    <location>
        <begin position="37"/>
        <end position="54"/>
    </location>
</feature>
<gene>
    <name evidence="2" type="ORF">LMG28140_06639</name>
</gene>
<accession>A0ABN7IJC0</accession>
<name>A0ABN7IJC0_9BURK</name>
<dbReference type="Proteomes" id="UP000598032">
    <property type="component" value="Unassembled WGS sequence"/>
</dbReference>
<sequence length="68" mass="7837">MRLLSKIIGIFLLFVGFFIQKNLHYEGEPDMQHLHTMVVWGVFIVAAIFLALGRKKKKEPARPRANNS</sequence>
<comment type="caution">
    <text evidence="2">The sequence shown here is derived from an EMBL/GenBank/DDBJ whole genome shotgun (WGS) entry which is preliminary data.</text>
</comment>
<feature type="transmembrane region" description="Helical" evidence="1">
    <location>
        <begin position="7"/>
        <end position="25"/>
    </location>
</feature>
<keyword evidence="1" id="KW-0472">Membrane</keyword>
<organism evidence="2 3">
    <name type="scientific">Paraburkholderia metrosideri</name>
    <dbReference type="NCBI Taxonomy" id="580937"/>
    <lineage>
        <taxon>Bacteria</taxon>
        <taxon>Pseudomonadati</taxon>
        <taxon>Pseudomonadota</taxon>
        <taxon>Betaproteobacteria</taxon>
        <taxon>Burkholderiales</taxon>
        <taxon>Burkholderiaceae</taxon>
        <taxon>Paraburkholderia</taxon>
    </lineage>
</organism>
<evidence type="ECO:0008006" key="4">
    <source>
        <dbReference type="Google" id="ProtNLM"/>
    </source>
</evidence>
<keyword evidence="3" id="KW-1185">Reference proteome</keyword>
<dbReference type="RefSeq" id="WP_201646465.1">
    <property type="nucleotide sequence ID" value="NZ_CAJHCP010000025.1"/>
</dbReference>
<proteinExistence type="predicted"/>
<evidence type="ECO:0000313" key="2">
    <source>
        <dbReference type="EMBL" id="CAD6559484.1"/>
    </source>
</evidence>
<dbReference type="EMBL" id="CAJHCP010000025">
    <property type="protein sequence ID" value="CAD6559484.1"/>
    <property type="molecule type" value="Genomic_DNA"/>
</dbReference>
<evidence type="ECO:0000256" key="1">
    <source>
        <dbReference type="SAM" id="Phobius"/>
    </source>
</evidence>
<reference evidence="2 3" key="1">
    <citation type="submission" date="2020-10" db="EMBL/GenBank/DDBJ databases">
        <authorList>
            <person name="Peeters C."/>
        </authorList>
    </citation>
    <scope>NUCLEOTIDE SEQUENCE [LARGE SCALE GENOMIC DNA]</scope>
    <source>
        <strain evidence="2 3">LMG 28140</strain>
    </source>
</reference>
<keyword evidence="1" id="KW-1133">Transmembrane helix</keyword>
<evidence type="ECO:0000313" key="3">
    <source>
        <dbReference type="Proteomes" id="UP000598032"/>
    </source>
</evidence>
<keyword evidence="1" id="KW-0812">Transmembrane</keyword>
<protein>
    <recommendedName>
        <fullName evidence="4">Transmembrane protein</fullName>
    </recommendedName>
</protein>